<keyword evidence="2" id="KW-0472">Membrane</keyword>
<feature type="region of interest" description="Disordered" evidence="1">
    <location>
        <begin position="335"/>
        <end position="403"/>
    </location>
</feature>
<evidence type="ECO:0000313" key="3">
    <source>
        <dbReference type="EMBL" id="OAJ36938.1"/>
    </source>
</evidence>
<accession>A0A177WA14</accession>
<dbReference type="Proteomes" id="UP000077115">
    <property type="component" value="Unassembled WGS sequence"/>
</dbReference>
<gene>
    <name evidence="3" type="ORF">BDEG_21037</name>
</gene>
<dbReference type="VEuPathDB" id="FungiDB:BDEG_21037"/>
<feature type="compositionally biased region" description="Polar residues" evidence="1">
    <location>
        <begin position="280"/>
        <end position="317"/>
    </location>
</feature>
<protein>
    <submittedName>
        <fullName evidence="3">Uncharacterized protein</fullName>
    </submittedName>
</protein>
<keyword evidence="2" id="KW-0812">Transmembrane</keyword>
<feature type="compositionally biased region" description="Polar residues" evidence="1">
    <location>
        <begin position="242"/>
        <end position="258"/>
    </location>
</feature>
<evidence type="ECO:0000256" key="1">
    <source>
        <dbReference type="SAM" id="MobiDB-lite"/>
    </source>
</evidence>
<dbReference type="STRING" id="403673.A0A177WA14"/>
<reference evidence="3 4" key="2">
    <citation type="submission" date="2016-05" db="EMBL/GenBank/DDBJ databases">
        <title>Lineage-specific infection strategies underlie the spectrum of fungal disease in amphibians.</title>
        <authorList>
            <person name="Cuomo C.A."/>
            <person name="Farrer R.A."/>
            <person name="James T."/>
            <person name="Longcore J."/>
            <person name="Birren B."/>
        </authorList>
    </citation>
    <scope>NUCLEOTIDE SEQUENCE [LARGE SCALE GENOMIC DNA]</scope>
    <source>
        <strain evidence="3 4">JEL423</strain>
    </source>
</reference>
<dbReference type="EMBL" id="DS022300">
    <property type="protein sequence ID" value="OAJ36938.1"/>
    <property type="molecule type" value="Genomic_DNA"/>
</dbReference>
<organism evidence="3 4">
    <name type="scientific">Batrachochytrium dendrobatidis (strain JEL423)</name>
    <dbReference type="NCBI Taxonomy" id="403673"/>
    <lineage>
        <taxon>Eukaryota</taxon>
        <taxon>Fungi</taxon>
        <taxon>Fungi incertae sedis</taxon>
        <taxon>Chytridiomycota</taxon>
        <taxon>Chytridiomycota incertae sedis</taxon>
        <taxon>Chytridiomycetes</taxon>
        <taxon>Rhizophydiales</taxon>
        <taxon>Rhizophydiales incertae sedis</taxon>
        <taxon>Batrachochytrium</taxon>
    </lineage>
</organism>
<dbReference type="OrthoDB" id="20273at2759"/>
<proteinExistence type="predicted"/>
<feature type="region of interest" description="Disordered" evidence="1">
    <location>
        <begin position="211"/>
        <end position="258"/>
    </location>
</feature>
<feature type="transmembrane region" description="Helical" evidence="2">
    <location>
        <begin position="447"/>
        <end position="475"/>
    </location>
</feature>
<feature type="compositionally biased region" description="Polar residues" evidence="1">
    <location>
        <begin position="369"/>
        <end position="403"/>
    </location>
</feature>
<feature type="region of interest" description="Disordered" evidence="1">
    <location>
        <begin position="1"/>
        <end position="27"/>
    </location>
</feature>
<name>A0A177WA14_BATDL</name>
<reference evidence="3 4" key="1">
    <citation type="submission" date="2006-10" db="EMBL/GenBank/DDBJ databases">
        <title>The Genome Sequence of Batrachochytrium dendrobatidis JEL423.</title>
        <authorList>
            <consortium name="The Broad Institute Genome Sequencing Platform"/>
            <person name="Birren B."/>
            <person name="Lander E."/>
            <person name="Galagan J."/>
            <person name="Cuomo C."/>
            <person name="Devon K."/>
            <person name="Jaffe D."/>
            <person name="Butler J."/>
            <person name="Alvarez P."/>
            <person name="Gnerre S."/>
            <person name="Grabherr M."/>
            <person name="Kleber M."/>
            <person name="Mauceli E."/>
            <person name="Brockman W."/>
            <person name="Young S."/>
            <person name="LaButti K."/>
            <person name="Sykes S."/>
            <person name="DeCaprio D."/>
            <person name="Crawford M."/>
            <person name="Koehrsen M."/>
            <person name="Engels R."/>
            <person name="Montgomery P."/>
            <person name="Pearson M."/>
            <person name="Howarth C."/>
            <person name="Larson L."/>
            <person name="White J."/>
            <person name="O'Leary S."/>
            <person name="Kodira C."/>
            <person name="Zeng Q."/>
            <person name="Yandava C."/>
            <person name="Alvarado L."/>
            <person name="Longcore J."/>
            <person name="James T."/>
        </authorList>
    </citation>
    <scope>NUCLEOTIDE SEQUENCE [LARGE SCALE GENOMIC DNA]</scope>
    <source>
        <strain evidence="3 4">JEL423</strain>
    </source>
</reference>
<evidence type="ECO:0000313" key="4">
    <source>
        <dbReference type="Proteomes" id="UP000077115"/>
    </source>
</evidence>
<dbReference type="AlphaFoldDB" id="A0A177WA14"/>
<evidence type="ECO:0000256" key="2">
    <source>
        <dbReference type="SAM" id="Phobius"/>
    </source>
</evidence>
<feature type="compositionally biased region" description="Low complexity" evidence="1">
    <location>
        <begin position="337"/>
        <end position="362"/>
    </location>
</feature>
<keyword evidence="2" id="KW-1133">Transmembrane helix</keyword>
<sequence>MQQESKPIQATLGSLNKNTQPSTDSHLDTQSVAHFMSGNDQLQDMSQDHPPNQALELDQTNIALQQSIMKPTDQYHSQLAMQQVSAYPFKPQYYQDQQQYYPYPVPQTSHYPYLFPYFQPHQPYAVQDSYQPGLVHQDPYQHMYSQSVPQLNQLQVQESEYQNDRVWMSNPHGFHSSSHGINSDLWAQDTLPSESWLNCGNTRALPLECPSTQSRKHYSQSSVSRSHPSLKAVSSKGYMSRHSYNPMTSTSYHPNFQPLSTSTLNKSVQQISMSAATYPHSSMSVATYPRSSDTLENITQPQPSQTNLYNPTRQHPSQAAVHPTDPYYTQYQLQPMQESEQQSGQQSGQQYGQQYGQQLGQQPVLDPQLQESAYSSTPGLAGNNRQSQQPYQQEQGTMRASTQNVPYQSDPVVVTLDNQSSNQNPSKLDPYPPFDTKQPKQRICCCFRTYSCCVSCFCCCFIVLIALGLTIFFLWPKIPTVNMSDPYIPIGSTGLQVSSGDISTAGITNGLKSASASNPYSFSFPFATNVSAISTNKIDILLDTVVFNSILLSKADTTLPNIHADSTLEHVNIRKNAETIIVVPYRLTYSTSAPVDPSTDPALSLLMESCKSRAPLRMSYSVTLYLRLVSWTGYHPTSSGTFSIACPSSIADLLGNISN</sequence>
<feature type="region of interest" description="Disordered" evidence="1">
    <location>
        <begin position="280"/>
        <end position="322"/>
    </location>
</feature>